<organism evidence="1 2">
    <name type="scientific">Phascolomyces articulosus</name>
    <dbReference type="NCBI Taxonomy" id="60185"/>
    <lineage>
        <taxon>Eukaryota</taxon>
        <taxon>Fungi</taxon>
        <taxon>Fungi incertae sedis</taxon>
        <taxon>Mucoromycota</taxon>
        <taxon>Mucoromycotina</taxon>
        <taxon>Mucoromycetes</taxon>
        <taxon>Mucorales</taxon>
        <taxon>Lichtheimiaceae</taxon>
        <taxon>Phascolomyces</taxon>
    </lineage>
</organism>
<dbReference type="EMBL" id="JAIXMP010000019">
    <property type="protein sequence ID" value="KAI9258041.1"/>
    <property type="molecule type" value="Genomic_DNA"/>
</dbReference>
<evidence type="ECO:0000313" key="1">
    <source>
        <dbReference type="EMBL" id="KAI9258041.1"/>
    </source>
</evidence>
<evidence type="ECO:0000313" key="2">
    <source>
        <dbReference type="Proteomes" id="UP001209540"/>
    </source>
</evidence>
<name>A0AAD5PC53_9FUNG</name>
<sequence length="177" mass="21229">MLSSERLLHYEQPYTFEEIQGQVLNLKKYINSTTARNLETHRTLEYDIFHNFFTKPNIPADQLNRFIELKERHYEYEHSVRGVKHTLAIFKCEIRNMNLPSEYTQYTSTLSEIESLEEKVQDYLVTNHSTSCPQHGYNDTKIENINTESELEDIKARKNEEYRYLQEHKMYTEPRGP</sequence>
<keyword evidence="2" id="KW-1185">Reference proteome</keyword>
<protein>
    <submittedName>
        <fullName evidence="1">Uncharacterized protein</fullName>
    </submittedName>
</protein>
<proteinExistence type="predicted"/>
<reference evidence="1" key="2">
    <citation type="submission" date="2023-02" db="EMBL/GenBank/DDBJ databases">
        <authorList>
            <consortium name="DOE Joint Genome Institute"/>
            <person name="Mondo S.J."/>
            <person name="Chang Y."/>
            <person name="Wang Y."/>
            <person name="Ahrendt S."/>
            <person name="Andreopoulos W."/>
            <person name="Barry K."/>
            <person name="Beard J."/>
            <person name="Benny G.L."/>
            <person name="Blankenship S."/>
            <person name="Bonito G."/>
            <person name="Cuomo C."/>
            <person name="Desiro A."/>
            <person name="Gervers K.A."/>
            <person name="Hundley H."/>
            <person name="Kuo A."/>
            <person name="LaButti K."/>
            <person name="Lang B.F."/>
            <person name="Lipzen A."/>
            <person name="O'Donnell K."/>
            <person name="Pangilinan J."/>
            <person name="Reynolds N."/>
            <person name="Sandor L."/>
            <person name="Smith M.W."/>
            <person name="Tsang A."/>
            <person name="Grigoriev I.V."/>
            <person name="Stajich J.E."/>
            <person name="Spatafora J.W."/>
        </authorList>
    </citation>
    <scope>NUCLEOTIDE SEQUENCE</scope>
    <source>
        <strain evidence="1">RSA 2281</strain>
    </source>
</reference>
<dbReference type="AlphaFoldDB" id="A0AAD5PC53"/>
<accession>A0AAD5PC53</accession>
<comment type="caution">
    <text evidence="1">The sequence shown here is derived from an EMBL/GenBank/DDBJ whole genome shotgun (WGS) entry which is preliminary data.</text>
</comment>
<dbReference type="Proteomes" id="UP001209540">
    <property type="component" value="Unassembled WGS sequence"/>
</dbReference>
<gene>
    <name evidence="1" type="ORF">BDA99DRAFT_539058</name>
</gene>
<reference evidence="1" key="1">
    <citation type="journal article" date="2022" name="IScience">
        <title>Evolution of zygomycete secretomes and the origins of terrestrial fungal ecologies.</title>
        <authorList>
            <person name="Chang Y."/>
            <person name="Wang Y."/>
            <person name="Mondo S."/>
            <person name="Ahrendt S."/>
            <person name="Andreopoulos W."/>
            <person name="Barry K."/>
            <person name="Beard J."/>
            <person name="Benny G.L."/>
            <person name="Blankenship S."/>
            <person name="Bonito G."/>
            <person name="Cuomo C."/>
            <person name="Desiro A."/>
            <person name="Gervers K.A."/>
            <person name="Hundley H."/>
            <person name="Kuo A."/>
            <person name="LaButti K."/>
            <person name="Lang B.F."/>
            <person name="Lipzen A."/>
            <person name="O'Donnell K."/>
            <person name="Pangilinan J."/>
            <person name="Reynolds N."/>
            <person name="Sandor L."/>
            <person name="Smith M.E."/>
            <person name="Tsang A."/>
            <person name="Grigoriev I.V."/>
            <person name="Stajich J.E."/>
            <person name="Spatafora J.W."/>
        </authorList>
    </citation>
    <scope>NUCLEOTIDE SEQUENCE</scope>
    <source>
        <strain evidence="1">RSA 2281</strain>
    </source>
</reference>